<reference evidence="13" key="1">
    <citation type="submission" date="2015-08" db="EMBL/GenBank/DDBJ databases">
        <title>Genome sequencing project for genomic taxonomy and phylogenomics of Bacillus-like bacteria.</title>
        <authorList>
            <person name="Liu B."/>
            <person name="Wang J."/>
            <person name="Zhu Y."/>
            <person name="Liu G."/>
            <person name="Chen Q."/>
            <person name="Chen Z."/>
            <person name="Lan J."/>
            <person name="Che J."/>
            <person name="Ge C."/>
            <person name="Shi H."/>
            <person name="Pan Z."/>
            <person name="Liu X."/>
        </authorList>
    </citation>
    <scope>NUCLEOTIDE SEQUENCE [LARGE SCALE GENOMIC DNA]</scope>
    <source>
        <strain evidence="13">FJAT-4402</strain>
    </source>
</reference>
<dbReference type="PROSITE" id="PS00374">
    <property type="entry name" value="MGMT"/>
    <property type="match status" value="1"/>
</dbReference>
<protein>
    <recommendedName>
        <fullName evidence="9">Methylated-DNA--protein-cysteine methyltransferase</fullName>
        <ecNumber evidence="9">2.1.1.63</ecNumber>
    </recommendedName>
    <alternativeName>
        <fullName evidence="9">6-O-methylguanine-DNA methyltransferase</fullName>
        <shortName evidence="9">MGMT</shortName>
    </alternativeName>
    <alternativeName>
        <fullName evidence="9">O-6-methylguanine-DNA-alkyltransferase</fullName>
    </alternativeName>
</protein>
<keyword evidence="5 9" id="KW-0808">Transferase</keyword>
<gene>
    <name evidence="12" type="ORF">AM592_06365</name>
</gene>
<dbReference type="FunFam" id="1.10.10.10:FF:000214">
    <property type="entry name" value="Methylated-DNA--protein-cysteine methyltransferase"/>
    <property type="match status" value="1"/>
</dbReference>
<dbReference type="InterPro" id="IPR008332">
    <property type="entry name" value="MethylG_MeTrfase_N"/>
</dbReference>
<keyword evidence="4 9" id="KW-0489">Methyltransferase</keyword>
<evidence type="ECO:0000256" key="9">
    <source>
        <dbReference type="HAMAP-Rule" id="MF_00772"/>
    </source>
</evidence>
<keyword evidence="6 9" id="KW-0227">DNA damage</keyword>
<sequence>MEQTINQIIYWSRYTSKIGRFYLAATINGLCFMGSPNKGIEELENWANKRFPTYELVQDDKRLEPYKQELEEYFIGERRTFSMPVDVEGTPFQMKIWAALKEIPYGETITYSQIANMINKPSAVRAVGTAIGRNPLLVSVPCHRVVGKDGSLTGYRGGLEMKKSLLQLEQKQGRH</sequence>
<evidence type="ECO:0000256" key="7">
    <source>
        <dbReference type="ARBA" id="ARBA00023204"/>
    </source>
</evidence>
<dbReference type="STRING" id="1441095.AM592_06365"/>
<comment type="similarity">
    <text evidence="2 9">Belongs to the MGMT family.</text>
</comment>
<dbReference type="InterPro" id="IPR036388">
    <property type="entry name" value="WH-like_DNA-bd_sf"/>
</dbReference>
<dbReference type="Proteomes" id="UP000067625">
    <property type="component" value="Chromosome"/>
</dbReference>
<evidence type="ECO:0000259" key="11">
    <source>
        <dbReference type="Pfam" id="PF02870"/>
    </source>
</evidence>
<dbReference type="GO" id="GO:0006307">
    <property type="term" value="P:DNA alkylation repair"/>
    <property type="evidence" value="ECO:0007669"/>
    <property type="project" value="UniProtKB-UniRule"/>
</dbReference>
<evidence type="ECO:0000256" key="2">
    <source>
        <dbReference type="ARBA" id="ARBA00008711"/>
    </source>
</evidence>
<dbReference type="CDD" id="cd06445">
    <property type="entry name" value="ATase"/>
    <property type="match status" value="1"/>
</dbReference>
<evidence type="ECO:0000256" key="3">
    <source>
        <dbReference type="ARBA" id="ARBA00022490"/>
    </source>
</evidence>
<evidence type="ECO:0000256" key="8">
    <source>
        <dbReference type="ARBA" id="ARBA00049348"/>
    </source>
</evidence>
<accession>A0A0M4G801</accession>
<comment type="miscellaneous">
    <text evidence="9">This enzyme catalyzes only one turnover and therefore is not strictly catalytic. According to one definition, an enzyme is a biocatalyst that acts repeatedly and over many reaction cycles.</text>
</comment>
<dbReference type="EMBL" id="CP012600">
    <property type="protein sequence ID" value="ALC81258.1"/>
    <property type="molecule type" value="Genomic_DNA"/>
</dbReference>
<evidence type="ECO:0000256" key="4">
    <source>
        <dbReference type="ARBA" id="ARBA00022603"/>
    </source>
</evidence>
<keyword evidence="7 9" id="KW-0234">DNA repair</keyword>
<comment type="function">
    <text evidence="9">Involved in the cellular defense against the biological effects of O6-methylguanine (O6-MeG) and O4-methylthymine (O4-MeT) in DNA. Repairs the methylated nucleobase in DNA by stoichiometrically transferring the methyl group to a cysteine residue in the enzyme. This is a suicide reaction: the enzyme is irreversibly inactivated.</text>
</comment>
<feature type="active site" description="Nucleophile; methyl group acceptor" evidence="9">
    <location>
        <position position="142"/>
    </location>
</feature>
<dbReference type="InterPro" id="IPR001497">
    <property type="entry name" value="MethylDNA_cys_MeTrfase_AS"/>
</dbReference>
<dbReference type="PATRIC" id="fig|1441095.3.peg.1401"/>
<evidence type="ECO:0000259" key="10">
    <source>
        <dbReference type="Pfam" id="PF01035"/>
    </source>
</evidence>
<evidence type="ECO:0000256" key="6">
    <source>
        <dbReference type="ARBA" id="ARBA00022763"/>
    </source>
</evidence>
<organism evidence="12 13">
    <name type="scientific">Bacillus gobiensis</name>
    <dbReference type="NCBI Taxonomy" id="1441095"/>
    <lineage>
        <taxon>Bacteria</taxon>
        <taxon>Bacillati</taxon>
        <taxon>Bacillota</taxon>
        <taxon>Bacilli</taxon>
        <taxon>Bacillales</taxon>
        <taxon>Bacillaceae</taxon>
        <taxon>Bacillus</taxon>
    </lineage>
</organism>
<dbReference type="GO" id="GO:0032259">
    <property type="term" value="P:methylation"/>
    <property type="evidence" value="ECO:0007669"/>
    <property type="project" value="UniProtKB-KW"/>
</dbReference>
<dbReference type="OrthoDB" id="9802228at2"/>
<dbReference type="GO" id="GO:0005737">
    <property type="term" value="C:cytoplasm"/>
    <property type="evidence" value="ECO:0007669"/>
    <property type="project" value="UniProtKB-SubCell"/>
</dbReference>
<comment type="subcellular location">
    <subcellularLocation>
        <location evidence="9">Cytoplasm</location>
    </subcellularLocation>
</comment>
<dbReference type="PANTHER" id="PTHR10815">
    <property type="entry name" value="METHYLATED-DNA--PROTEIN-CYSTEINE METHYLTRANSFERASE"/>
    <property type="match status" value="1"/>
</dbReference>
<evidence type="ECO:0000256" key="5">
    <source>
        <dbReference type="ARBA" id="ARBA00022679"/>
    </source>
</evidence>
<dbReference type="SUPFAM" id="SSF53155">
    <property type="entry name" value="Methylated DNA-protein cysteine methyltransferase domain"/>
    <property type="match status" value="1"/>
</dbReference>
<dbReference type="InterPro" id="IPR036217">
    <property type="entry name" value="MethylDNA_cys_MeTrfase_DNAb"/>
</dbReference>
<comment type="catalytic activity">
    <reaction evidence="1 9">
        <text>a 4-O-methyl-thymidine in DNA + L-cysteinyl-[protein] = a thymidine in DNA + S-methyl-L-cysteinyl-[protein]</text>
        <dbReference type="Rhea" id="RHEA:53428"/>
        <dbReference type="Rhea" id="RHEA-COMP:10131"/>
        <dbReference type="Rhea" id="RHEA-COMP:10132"/>
        <dbReference type="Rhea" id="RHEA-COMP:13555"/>
        <dbReference type="Rhea" id="RHEA-COMP:13556"/>
        <dbReference type="ChEBI" id="CHEBI:29950"/>
        <dbReference type="ChEBI" id="CHEBI:82612"/>
        <dbReference type="ChEBI" id="CHEBI:137386"/>
        <dbReference type="ChEBI" id="CHEBI:137387"/>
        <dbReference type="EC" id="2.1.1.63"/>
    </reaction>
</comment>
<dbReference type="NCBIfam" id="TIGR00589">
    <property type="entry name" value="ogt"/>
    <property type="match status" value="1"/>
</dbReference>
<feature type="domain" description="Methylguanine DNA methyltransferase ribonuclease-like" evidence="11">
    <location>
        <begin position="9"/>
        <end position="86"/>
    </location>
</feature>
<dbReference type="InterPro" id="IPR014048">
    <property type="entry name" value="MethylDNA_cys_MeTrfase_DNA-bd"/>
</dbReference>
<dbReference type="Pfam" id="PF02870">
    <property type="entry name" value="Methyltransf_1N"/>
    <property type="match status" value="1"/>
</dbReference>
<dbReference type="SUPFAM" id="SSF46767">
    <property type="entry name" value="Methylated DNA-protein cysteine methyltransferase, C-terminal domain"/>
    <property type="match status" value="1"/>
</dbReference>
<comment type="catalytic activity">
    <reaction evidence="8 9">
        <text>a 6-O-methyl-2'-deoxyguanosine in DNA + L-cysteinyl-[protein] = S-methyl-L-cysteinyl-[protein] + a 2'-deoxyguanosine in DNA</text>
        <dbReference type="Rhea" id="RHEA:24000"/>
        <dbReference type="Rhea" id="RHEA-COMP:10131"/>
        <dbReference type="Rhea" id="RHEA-COMP:10132"/>
        <dbReference type="Rhea" id="RHEA-COMP:11367"/>
        <dbReference type="Rhea" id="RHEA-COMP:11368"/>
        <dbReference type="ChEBI" id="CHEBI:29950"/>
        <dbReference type="ChEBI" id="CHEBI:82612"/>
        <dbReference type="ChEBI" id="CHEBI:85445"/>
        <dbReference type="ChEBI" id="CHEBI:85448"/>
        <dbReference type="EC" id="2.1.1.63"/>
    </reaction>
</comment>
<keyword evidence="13" id="KW-1185">Reference proteome</keyword>
<dbReference type="InterPro" id="IPR023546">
    <property type="entry name" value="MGMT"/>
</dbReference>
<dbReference type="Gene3D" id="1.10.10.10">
    <property type="entry name" value="Winged helix-like DNA-binding domain superfamily/Winged helix DNA-binding domain"/>
    <property type="match status" value="1"/>
</dbReference>
<dbReference type="HAMAP" id="MF_00772">
    <property type="entry name" value="OGT"/>
    <property type="match status" value="1"/>
</dbReference>
<dbReference type="EC" id="2.1.1.63" evidence="9"/>
<dbReference type="PANTHER" id="PTHR10815:SF12">
    <property type="entry name" value="METHYLATED-DNA--PROTEIN-CYSTEINE METHYLTRANSFERASE, INDUCIBLE"/>
    <property type="match status" value="1"/>
</dbReference>
<evidence type="ECO:0000313" key="13">
    <source>
        <dbReference type="Proteomes" id="UP000067625"/>
    </source>
</evidence>
<dbReference type="Pfam" id="PF01035">
    <property type="entry name" value="DNA_binding_1"/>
    <property type="match status" value="1"/>
</dbReference>
<dbReference type="Gene3D" id="3.30.160.70">
    <property type="entry name" value="Methylated DNA-protein cysteine methyltransferase domain"/>
    <property type="match status" value="1"/>
</dbReference>
<dbReference type="AlphaFoldDB" id="A0A0M4G801"/>
<reference evidence="12 13" key="2">
    <citation type="journal article" date="2016" name="Int. J. Syst. Evol. Microbiol.">
        <title>Bacillus gobiensis sp. nov., isolated from a soil sample.</title>
        <authorList>
            <person name="Liu B."/>
            <person name="Liu G.H."/>
            <person name="Cetin S."/>
            <person name="Schumann P."/>
            <person name="Pan Z.Z."/>
            <person name="Chen Q.Q."/>
        </authorList>
    </citation>
    <scope>NUCLEOTIDE SEQUENCE [LARGE SCALE GENOMIC DNA]</scope>
    <source>
        <strain evidence="12 13">FJAT-4402</strain>
    </source>
</reference>
<feature type="domain" description="Methylated-DNA-[protein]-cysteine S-methyltransferase DNA binding" evidence="10">
    <location>
        <begin position="91"/>
        <end position="170"/>
    </location>
</feature>
<dbReference type="GO" id="GO:0003908">
    <property type="term" value="F:methylated-DNA-[protein]-cysteine S-methyltransferase activity"/>
    <property type="evidence" value="ECO:0007669"/>
    <property type="project" value="UniProtKB-UniRule"/>
</dbReference>
<keyword evidence="3 9" id="KW-0963">Cytoplasm</keyword>
<evidence type="ECO:0000256" key="1">
    <source>
        <dbReference type="ARBA" id="ARBA00001286"/>
    </source>
</evidence>
<dbReference type="RefSeq" id="WP_053603011.1">
    <property type="nucleotide sequence ID" value="NZ_CP012600.1"/>
</dbReference>
<proteinExistence type="inferred from homology"/>
<evidence type="ECO:0000313" key="12">
    <source>
        <dbReference type="EMBL" id="ALC81258.1"/>
    </source>
</evidence>
<name>A0A0M4G801_9BACI</name>
<dbReference type="InterPro" id="IPR036631">
    <property type="entry name" value="MGMT_N_sf"/>
</dbReference>